<proteinExistence type="predicted"/>
<name>A0ABR2YEY3_9CHLO</name>
<comment type="caution">
    <text evidence="1">The sequence shown here is derived from an EMBL/GenBank/DDBJ whole genome shotgun (WGS) entry which is preliminary data.</text>
</comment>
<evidence type="ECO:0000313" key="2">
    <source>
        <dbReference type="Proteomes" id="UP001491310"/>
    </source>
</evidence>
<organism evidence="1 2">
    <name type="scientific">Coccomyxa subellipsoidea</name>
    <dbReference type="NCBI Taxonomy" id="248742"/>
    <lineage>
        <taxon>Eukaryota</taxon>
        <taxon>Viridiplantae</taxon>
        <taxon>Chlorophyta</taxon>
        <taxon>core chlorophytes</taxon>
        <taxon>Trebouxiophyceae</taxon>
        <taxon>Trebouxiophyceae incertae sedis</taxon>
        <taxon>Coccomyxaceae</taxon>
        <taxon>Coccomyxa</taxon>
    </lineage>
</organism>
<gene>
    <name evidence="1" type="ORF">WJX75_002275</name>
</gene>
<reference evidence="1 2" key="1">
    <citation type="journal article" date="2024" name="Nat. Commun.">
        <title>Phylogenomics reveals the evolutionary origins of lichenization in chlorophyte algae.</title>
        <authorList>
            <person name="Puginier C."/>
            <person name="Libourel C."/>
            <person name="Otte J."/>
            <person name="Skaloud P."/>
            <person name="Haon M."/>
            <person name="Grisel S."/>
            <person name="Petersen M."/>
            <person name="Berrin J.G."/>
            <person name="Delaux P.M."/>
            <person name="Dal Grande F."/>
            <person name="Keller J."/>
        </authorList>
    </citation>
    <scope>NUCLEOTIDE SEQUENCE [LARGE SCALE GENOMIC DNA]</scope>
    <source>
        <strain evidence="1 2">SAG 216-7</strain>
    </source>
</reference>
<evidence type="ECO:0000313" key="1">
    <source>
        <dbReference type="EMBL" id="KAK9904001.1"/>
    </source>
</evidence>
<dbReference type="EMBL" id="JALJOT010000013">
    <property type="protein sequence ID" value="KAK9904001.1"/>
    <property type="molecule type" value="Genomic_DNA"/>
</dbReference>
<accession>A0ABR2YEY3</accession>
<keyword evidence="2" id="KW-1185">Reference proteome</keyword>
<sequence length="84" mass="9680">MFGRTGNSSLFEAFFRDNLLSSDPFGSHDFGRPFNSDRQPRVFLHEYHPGMEDLAAFFKSTYRCNLDPAVPMIAKRELLTRCTT</sequence>
<dbReference type="Proteomes" id="UP001491310">
    <property type="component" value="Unassembled WGS sequence"/>
</dbReference>
<protein>
    <submittedName>
        <fullName evidence="1">Uncharacterized protein</fullName>
    </submittedName>
</protein>